<dbReference type="PANTHER" id="PTHR36924">
    <property type="entry name" value="ANTITOXIN HIGA-1"/>
    <property type="match status" value="1"/>
</dbReference>
<gene>
    <name evidence="3" type="primary">higA</name>
    <name evidence="3" type="ORF">DDZ13_08595</name>
</gene>
<evidence type="ECO:0000259" key="2">
    <source>
        <dbReference type="PROSITE" id="PS50943"/>
    </source>
</evidence>
<dbReference type="RefSeq" id="WP_110131034.1">
    <property type="nucleotide sequence ID" value="NZ_QHJQ01000005.1"/>
</dbReference>
<organism evidence="3 4">
    <name type="scientific">Coraliomargarita sinensis</name>
    <dbReference type="NCBI Taxonomy" id="2174842"/>
    <lineage>
        <taxon>Bacteria</taxon>
        <taxon>Pseudomonadati</taxon>
        <taxon>Verrucomicrobiota</taxon>
        <taxon>Opitutia</taxon>
        <taxon>Puniceicoccales</taxon>
        <taxon>Coraliomargaritaceae</taxon>
        <taxon>Coraliomargarita</taxon>
    </lineage>
</organism>
<dbReference type="SMART" id="SM00530">
    <property type="entry name" value="HTH_XRE"/>
    <property type="match status" value="1"/>
</dbReference>
<keyword evidence="1" id="KW-0238">DNA-binding</keyword>
<dbReference type="Gene3D" id="1.10.260.40">
    <property type="entry name" value="lambda repressor-like DNA-binding domains"/>
    <property type="match status" value="1"/>
</dbReference>
<accession>A0A317ZIG3</accession>
<dbReference type="AlphaFoldDB" id="A0A317ZIG3"/>
<sequence length="101" mass="11483">MSDASTDLHFPHPGEILKTDFLEELGITQYRLAVDTKIPHSRVTAIIKGRRAVTADTALRLARYFGNSPEFWLGLQQDYDLWHLKEAALLVEEEVAPYGEK</sequence>
<evidence type="ECO:0000256" key="1">
    <source>
        <dbReference type="ARBA" id="ARBA00023125"/>
    </source>
</evidence>
<keyword evidence="4" id="KW-1185">Reference proteome</keyword>
<proteinExistence type="predicted"/>
<dbReference type="SUPFAM" id="SSF47413">
    <property type="entry name" value="lambda repressor-like DNA-binding domains"/>
    <property type="match status" value="1"/>
</dbReference>
<reference evidence="3 4" key="1">
    <citation type="submission" date="2018-05" db="EMBL/GenBank/DDBJ databases">
        <title>Coraliomargarita sinensis sp. nov., isolated from a marine solar saltern.</title>
        <authorList>
            <person name="Zhou L.Y."/>
        </authorList>
    </citation>
    <scope>NUCLEOTIDE SEQUENCE [LARGE SCALE GENOMIC DNA]</scope>
    <source>
        <strain evidence="3 4">WN38</strain>
    </source>
</reference>
<dbReference type="NCBIfam" id="TIGR02607">
    <property type="entry name" value="antidote_HigA"/>
    <property type="match status" value="1"/>
</dbReference>
<protein>
    <submittedName>
        <fullName evidence="3">Addiction module antidote protein, HigA family</fullName>
    </submittedName>
</protein>
<dbReference type="Proteomes" id="UP000247099">
    <property type="component" value="Unassembled WGS sequence"/>
</dbReference>
<dbReference type="PROSITE" id="PS50943">
    <property type="entry name" value="HTH_CROC1"/>
    <property type="match status" value="1"/>
</dbReference>
<dbReference type="EMBL" id="QHJQ01000005">
    <property type="protein sequence ID" value="PXA04087.1"/>
    <property type="molecule type" value="Genomic_DNA"/>
</dbReference>
<dbReference type="Pfam" id="PF01381">
    <property type="entry name" value="HTH_3"/>
    <property type="match status" value="1"/>
</dbReference>
<dbReference type="InterPro" id="IPR013430">
    <property type="entry name" value="Toxin_antidote_HigA"/>
</dbReference>
<dbReference type="InParanoid" id="A0A317ZIG3"/>
<dbReference type="InterPro" id="IPR010982">
    <property type="entry name" value="Lambda_DNA-bd_dom_sf"/>
</dbReference>
<dbReference type="OrthoDB" id="9798100at2"/>
<dbReference type="FunCoup" id="A0A317ZIG3">
    <property type="interactions" value="24"/>
</dbReference>
<dbReference type="InterPro" id="IPR001387">
    <property type="entry name" value="Cro/C1-type_HTH"/>
</dbReference>
<evidence type="ECO:0000313" key="4">
    <source>
        <dbReference type="Proteomes" id="UP000247099"/>
    </source>
</evidence>
<dbReference type="CDD" id="cd00093">
    <property type="entry name" value="HTH_XRE"/>
    <property type="match status" value="1"/>
</dbReference>
<feature type="domain" description="HTH cro/C1-type" evidence="2">
    <location>
        <begin position="23"/>
        <end position="72"/>
    </location>
</feature>
<name>A0A317ZIG3_9BACT</name>
<evidence type="ECO:0000313" key="3">
    <source>
        <dbReference type="EMBL" id="PXA04087.1"/>
    </source>
</evidence>
<dbReference type="GO" id="GO:0003677">
    <property type="term" value="F:DNA binding"/>
    <property type="evidence" value="ECO:0007669"/>
    <property type="project" value="UniProtKB-KW"/>
</dbReference>
<comment type="caution">
    <text evidence="3">The sequence shown here is derived from an EMBL/GenBank/DDBJ whole genome shotgun (WGS) entry which is preliminary data.</text>
</comment>
<dbReference type="PANTHER" id="PTHR36924:SF1">
    <property type="entry name" value="ANTITOXIN HIGA-1"/>
    <property type="match status" value="1"/>
</dbReference>